<dbReference type="Pfam" id="PF03169">
    <property type="entry name" value="OPT"/>
    <property type="match status" value="1"/>
</dbReference>
<keyword evidence="6" id="KW-0653">Protein transport</keyword>
<feature type="transmembrane region" description="Helical" evidence="9">
    <location>
        <begin position="214"/>
        <end position="244"/>
    </location>
</feature>
<feature type="transmembrane region" description="Helical" evidence="9">
    <location>
        <begin position="455"/>
        <end position="477"/>
    </location>
</feature>
<evidence type="ECO:0000256" key="2">
    <source>
        <dbReference type="ARBA" id="ARBA00008807"/>
    </source>
</evidence>
<dbReference type="Proteomes" id="UP000268535">
    <property type="component" value="Unassembled WGS sequence"/>
</dbReference>
<name>A0A4P9XB75_9FUNG</name>
<keyword evidence="7 9" id="KW-1133">Transmembrane helix</keyword>
<feature type="transmembrane region" description="Helical" evidence="9">
    <location>
        <begin position="378"/>
        <end position="400"/>
    </location>
</feature>
<feature type="transmembrane region" description="Helical" evidence="9">
    <location>
        <begin position="484"/>
        <end position="504"/>
    </location>
</feature>
<dbReference type="AlphaFoldDB" id="A0A4P9XB75"/>
<gene>
    <name evidence="10" type="ORF">CAUPRSCDRAFT_6537</name>
    <name evidence="11" type="ORF">CXG81DRAFT_10581</name>
</gene>
<evidence type="ECO:0000256" key="4">
    <source>
        <dbReference type="ARBA" id="ARBA00022692"/>
    </source>
</evidence>
<dbReference type="GO" id="GO:0016020">
    <property type="term" value="C:membrane"/>
    <property type="evidence" value="ECO:0007669"/>
    <property type="project" value="UniProtKB-SubCell"/>
</dbReference>
<evidence type="ECO:0000256" key="7">
    <source>
        <dbReference type="ARBA" id="ARBA00022989"/>
    </source>
</evidence>
<feature type="transmembrane region" description="Helical" evidence="9">
    <location>
        <begin position="674"/>
        <end position="694"/>
    </location>
</feature>
<dbReference type="Proteomes" id="UP000274922">
    <property type="component" value="Unassembled WGS sequence"/>
</dbReference>
<reference evidence="11" key="2">
    <citation type="submission" date="2018-04" db="EMBL/GenBank/DDBJ databases">
        <title>Leveraging single-cell genomics to expand the Fungal Tree of Life.</title>
        <authorList>
            <consortium name="DOE Joint Genome Institute"/>
            <person name="Ahrendt S.R."/>
            <person name="Quandt C.A."/>
            <person name="Ciobanu D."/>
            <person name="Clum A."/>
            <person name="Salamov A."/>
            <person name="Andreopoulos B."/>
            <person name="Cheng J.-F."/>
            <person name="Woyke T."/>
            <person name="Pelin A."/>
            <person name="Henrissat B."/>
            <person name="Benny G.L."/>
            <person name="Smith M.E."/>
            <person name="James T.Y."/>
            <person name="Grigoriev I.V."/>
        </authorList>
    </citation>
    <scope>NUCLEOTIDE SEQUENCE</scope>
    <source>
        <strain evidence="11">ATCC 52028</strain>
    </source>
</reference>
<dbReference type="InterPro" id="IPR004648">
    <property type="entry name" value="Oligpept_transpt"/>
</dbReference>
<evidence type="ECO:0000313" key="11">
    <source>
        <dbReference type="EMBL" id="RKP02615.1"/>
    </source>
</evidence>
<feature type="transmembrane region" description="Helical" evidence="9">
    <location>
        <begin position="510"/>
        <end position="533"/>
    </location>
</feature>
<feature type="transmembrane region" description="Helical" evidence="9">
    <location>
        <begin position="629"/>
        <end position="649"/>
    </location>
</feature>
<proteinExistence type="inferred from homology"/>
<dbReference type="EMBL" id="ML014139">
    <property type="protein sequence ID" value="RKP02615.1"/>
    <property type="molecule type" value="Genomic_DNA"/>
</dbReference>
<feature type="transmembrane region" description="Helical" evidence="9">
    <location>
        <begin position="599"/>
        <end position="617"/>
    </location>
</feature>
<accession>A0A4P9XB75</accession>
<reference evidence="12 13" key="1">
    <citation type="journal article" date="2018" name="Nat. Microbiol.">
        <title>Leveraging single-cell genomics to expand the fungal tree of life.</title>
        <authorList>
            <person name="Ahrendt S.R."/>
            <person name="Quandt C.A."/>
            <person name="Ciobanu D."/>
            <person name="Clum A."/>
            <person name="Salamov A."/>
            <person name="Andreopoulos B."/>
            <person name="Cheng J.F."/>
            <person name="Woyke T."/>
            <person name="Pelin A."/>
            <person name="Henrissat B."/>
            <person name="Reynolds N.K."/>
            <person name="Benny G.L."/>
            <person name="Smith M.E."/>
            <person name="James T.Y."/>
            <person name="Grigoriev I.V."/>
        </authorList>
    </citation>
    <scope>NUCLEOTIDE SEQUENCE [LARGE SCALE GENOMIC DNA]</scope>
    <source>
        <strain evidence="12 13">ATCC 52028</strain>
    </source>
</reference>
<dbReference type="InterPro" id="IPR004813">
    <property type="entry name" value="OPT"/>
</dbReference>
<evidence type="ECO:0000313" key="12">
    <source>
        <dbReference type="Proteomes" id="UP000268535"/>
    </source>
</evidence>
<evidence type="ECO:0000256" key="1">
    <source>
        <dbReference type="ARBA" id="ARBA00004141"/>
    </source>
</evidence>
<reference evidence="10" key="3">
    <citation type="submission" date="2018-08" db="EMBL/GenBank/DDBJ databases">
        <title>Leveraging single-cell genomics to expand the Fungal Tree of Life.</title>
        <authorList>
            <consortium name="DOE Joint Genome Institute"/>
            <person name="Ahrendt S.R."/>
            <person name="Quandt C.A."/>
            <person name="Ciobanu D."/>
            <person name="Clum A."/>
            <person name="Salamov A."/>
            <person name="Andreopoulos B."/>
            <person name="Cheng J.-F."/>
            <person name="Woyke T."/>
            <person name="Pelin A."/>
            <person name="Henrissat B."/>
            <person name="Reynolds N."/>
            <person name="Benny G.L."/>
            <person name="Smith M.E."/>
            <person name="James T.Y."/>
            <person name="Grigoriev I.V."/>
        </authorList>
    </citation>
    <scope>NUCLEOTIDE SEQUENCE</scope>
    <source>
        <strain evidence="10">ATCC 52028</strain>
    </source>
</reference>
<sequence>MEAEKGIPDAASSSCGPDNDALAIVPITDDPRMPHFTFRVFVLGTIWSSFLAIANAVLAFRTNVFVVPVFMATLVAYPMGRMMAAVLPTRRVKFMGYHISLNPGPFNIKEHVLITVIASAGAAGAYGIENVVVQRSPLFMGNADISFIDALAFVFVTQFVGFGIAGLGRRFLVKPLAMVWPSILSQVALFVSFHESSDTVHDYDASYTWSRYKMFWVGFTIMFCYTWIPEYFAMLLQVISIVCLLPGKDYTSPLKFMASADSGEGMGVGVITFDWVYIRGSQMTTPWWATVNFTVSNWVWGWILTPLVFYNSIYGMDQKLSLGNKAMDGTPIPVLNSPSLFDRNGDPLRANLLYDATSFNLNTTAYAMHEPIYITSAFALNYASSFMTISSAISHVALWYGNDIVRHDDDAFHHDAAVTADAATPLGASTDVHPDDVATDIHTILMSKYKDVPDWAYWIFLVACTAIMCVCCVMTPFQMPIWSVFLAIGLAGMFLLPYGIIAAITGTQLYLNVLSEFVIGLIIPGQTVAVMAFKSLGTNTVNQALTLLADLKLGHYMKIPPRSMIFAQLYGTFVSLFLTTGASFWVMDNMKGMLGKGNWQAMGYATFYNAGAIWGAIGPARFFGGDAVYHSLLLGFPIGFALPLVPWTLNKWFPHPYWKLVNVPLLSYFATPGVYQNEYVSSFFVAWFFQFLMFRYRNLWWAKYNYVLAAALDSGSSICILMITIVLNMGFKAPIWSLNPDIANGVHIDYYCYGQPYDQPPK</sequence>
<feature type="transmembrane region" description="Helical" evidence="9">
    <location>
        <begin position="298"/>
        <end position="316"/>
    </location>
</feature>
<comment type="similarity">
    <text evidence="2">Belongs to the oligopeptide OPT transporter family.</text>
</comment>
<feature type="transmembrane region" description="Helical" evidence="9">
    <location>
        <begin position="175"/>
        <end position="194"/>
    </location>
</feature>
<keyword evidence="4 9" id="KW-0812">Transmembrane</keyword>
<keyword evidence="13" id="KW-1185">Reference proteome</keyword>
<dbReference type="GO" id="GO:0035673">
    <property type="term" value="F:oligopeptide transmembrane transporter activity"/>
    <property type="evidence" value="ECO:0007669"/>
    <property type="project" value="InterPro"/>
</dbReference>
<evidence type="ECO:0000256" key="3">
    <source>
        <dbReference type="ARBA" id="ARBA00022448"/>
    </source>
</evidence>
<evidence type="ECO:0000313" key="13">
    <source>
        <dbReference type="Proteomes" id="UP000274922"/>
    </source>
</evidence>
<comment type="subcellular location">
    <subcellularLocation>
        <location evidence="1">Membrane</location>
        <topology evidence="1">Multi-pass membrane protein</topology>
    </subcellularLocation>
</comment>
<dbReference type="OrthoDB" id="9986677at2759"/>
<feature type="transmembrane region" description="Helical" evidence="9">
    <location>
        <begin position="148"/>
        <end position="168"/>
    </location>
</feature>
<feature type="transmembrane region" description="Helical" evidence="9">
    <location>
        <begin position="108"/>
        <end position="128"/>
    </location>
</feature>
<dbReference type="GO" id="GO:0015031">
    <property type="term" value="P:protein transport"/>
    <property type="evidence" value="ECO:0007669"/>
    <property type="project" value="UniProtKB-KW"/>
</dbReference>
<protein>
    <submittedName>
        <fullName evidence="10">OPT superfamily oligopeptide transporter</fullName>
    </submittedName>
</protein>
<dbReference type="EMBL" id="ML009271">
    <property type="protein sequence ID" value="RKO97434.1"/>
    <property type="molecule type" value="Genomic_DNA"/>
</dbReference>
<evidence type="ECO:0000313" key="10">
    <source>
        <dbReference type="EMBL" id="RKO97434.1"/>
    </source>
</evidence>
<feature type="transmembrane region" description="Helical" evidence="9">
    <location>
        <begin position="706"/>
        <end position="731"/>
    </location>
</feature>
<organism evidence="11 13">
    <name type="scientific">Caulochytrium protostelioides</name>
    <dbReference type="NCBI Taxonomy" id="1555241"/>
    <lineage>
        <taxon>Eukaryota</taxon>
        <taxon>Fungi</taxon>
        <taxon>Fungi incertae sedis</taxon>
        <taxon>Chytridiomycota</taxon>
        <taxon>Chytridiomycota incertae sedis</taxon>
        <taxon>Chytridiomycetes</taxon>
        <taxon>Caulochytriales</taxon>
        <taxon>Caulochytriaceae</taxon>
        <taxon>Caulochytrium</taxon>
    </lineage>
</organism>
<feature type="transmembrane region" description="Helical" evidence="9">
    <location>
        <begin position="565"/>
        <end position="587"/>
    </location>
</feature>
<keyword evidence="5" id="KW-0571">Peptide transport</keyword>
<evidence type="ECO:0000256" key="6">
    <source>
        <dbReference type="ARBA" id="ARBA00022927"/>
    </source>
</evidence>
<dbReference type="PANTHER" id="PTHR22601">
    <property type="entry name" value="ISP4 LIKE PROTEIN"/>
    <property type="match status" value="1"/>
</dbReference>
<feature type="transmembrane region" description="Helical" evidence="9">
    <location>
        <begin position="66"/>
        <end position="87"/>
    </location>
</feature>
<evidence type="ECO:0000256" key="8">
    <source>
        <dbReference type="ARBA" id="ARBA00023136"/>
    </source>
</evidence>
<dbReference type="NCBIfam" id="TIGR00728">
    <property type="entry name" value="OPT_sfam"/>
    <property type="match status" value="1"/>
</dbReference>
<evidence type="ECO:0000256" key="9">
    <source>
        <dbReference type="SAM" id="Phobius"/>
    </source>
</evidence>
<keyword evidence="3" id="KW-0813">Transport</keyword>
<keyword evidence="8 9" id="KW-0472">Membrane</keyword>
<feature type="transmembrane region" description="Helical" evidence="9">
    <location>
        <begin position="40"/>
        <end position="60"/>
    </location>
</feature>
<evidence type="ECO:0000256" key="5">
    <source>
        <dbReference type="ARBA" id="ARBA00022856"/>
    </source>
</evidence>